<dbReference type="InterPro" id="IPR049551">
    <property type="entry name" value="PKS_DH_C"/>
</dbReference>
<keyword evidence="13" id="KW-1185">Reference proteome</keyword>
<protein>
    <recommendedName>
        <fullName evidence="14">Polyketide synthase</fullName>
    </recommendedName>
</protein>
<dbReference type="Pfam" id="PF23114">
    <property type="entry name" value="NAD-bd_HRPKS_sdrA"/>
    <property type="match status" value="1"/>
</dbReference>
<dbReference type="InterPro" id="IPR018201">
    <property type="entry name" value="Ketoacyl_synth_AS"/>
</dbReference>
<dbReference type="InterPro" id="IPR029063">
    <property type="entry name" value="SAM-dependent_MTases_sf"/>
</dbReference>
<evidence type="ECO:0000259" key="10">
    <source>
        <dbReference type="PROSITE" id="PS52004"/>
    </source>
</evidence>
<dbReference type="CDD" id="cd05195">
    <property type="entry name" value="enoyl_red"/>
    <property type="match status" value="1"/>
</dbReference>
<feature type="region of interest" description="N-terminal hotdog fold" evidence="8">
    <location>
        <begin position="925"/>
        <end position="1059"/>
    </location>
</feature>
<dbReference type="InterPro" id="IPR049900">
    <property type="entry name" value="PKS_mFAS_DH"/>
</dbReference>
<dbReference type="InterPro" id="IPR001227">
    <property type="entry name" value="Ac_transferase_dom_sf"/>
</dbReference>
<proteinExistence type="predicted"/>
<evidence type="ECO:0000256" key="3">
    <source>
        <dbReference type="ARBA" id="ARBA00022679"/>
    </source>
</evidence>
<dbReference type="Gene3D" id="3.40.50.720">
    <property type="entry name" value="NAD(P)-binding Rossmann-like Domain"/>
    <property type="match status" value="3"/>
</dbReference>
<comment type="caution">
    <text evidence="12">The sequence shown here is derived from an EMBL/GenBank/DDBJ whole genome shotgun (WGS) entry which is preliminary data.</text>
</comment>
<feature type="domain" description="Carrier" evidence="9">
    <location>
        <begin position="2432"/>
        <end position="2510"/>
    </location>
</feature>
<dbReference type="InterPro" id="IPR056501">
    <property type="entry name" value="NAD-bd_HRPKS_sdrA"/>
</dbReference>
<gene>
    <name evidence="12" type="ORF">BDW59DRAFT_159066</name>
</gene>
<dbReference type="PANTHER" id="PTHR43775:SF29">
    <property type="entry name" value="ASPERFURANONE POLYKETIDE SYNTHASE AFOG-RELATED"/>
    <property type="match status" value="1"/>
</dbReference>
<dbReference type="Gene3D" id="3.40.366.10">
    <property type="entry name" value="Malonyl-Coenzyme A Acyl Carrier Protein, domain 2"/>
    <property type="match status" value="1"/>
</dbReference>
<dbReference type="PROSITE" id="PS52004">
    <property type="entry name" value="KS3_2"/>
    <property type="match status" value="1"/>
</dbReference>
<dbReference type="InterPro" id="IPR013968">
    <property type="entry name" value="PKS_KR"/>
</dbReference>
<dbReference type="InterPro" id="IPR014043">
    <property type="entry name" value="Acyl_transferase_dom"/>
</dbReference>
<dbReference type="Pfam" id="PF00109">
    <property type="entry name" value="ketoacyl-synt"/>
    <property type="match status" value="1"/>
</dbReference>
<accession>A0ABR4INX5</accession>
<dbReference type="Pfam" id="PF16197">
    <property type="entry name" value="KAsynt_C_assoc"/>
    <property type="match status" value="1"/>
</dbReference>
<dbReference type="InterPro" id="IPR036736">
    <property type="entry name" value="ACP-like_sf"/>
</dbReference>
<dbReference type="InterPro" id="IPR016035">
    <property type="entry name" value="Acyl_Trfase/lysoPLipase"/>
</dbReference>
<dbReference type="Gene3D" id="3.40.50.150">
    <property type="entry name" value="Vaccinia Virus protein VP39"/>
    <property type="match status" value="1"/>
</dbReference>
<dbReference type="SMART" id="SM00829">
    <property type="entry name" value="PKS_ER"/>
    <property type="match status" value="1"/>
</dbReference>
<keyword evidence="3" id="KW-0808">Transferase</keyword>
<dbReference type="SMART" id="SM00823">
    <property type="entry name" value="PKS_PP"/>
    <property type="match status" value="1"/>
</dbReference>
<feature type="active site" description="Proton donor; for dehydratase activity" evidence="8">
    <location>
        <position position="1150"/>
    </location>
</feature>
<keyword evidence="7" id="KW-0012">Acyltransferase</keyword>
<dbReference type="InterPro" id="IPR014031">
    <property type="entry name" value="Ketoacyl_synth_C"/>
</dbReference>
<dbReference type="Gene3D" id="3.30.70.3290">
    <property type="match status" value="1"/>
</dbReference>
<dbReference type="CDD" id="cd00833">
    <property type="entry name" value="PKS"/>
    <property type="match status" value="1"/>
</dbReference>
<dbReference type="Gene3D" id="3.40.47.10">
    <property type="match status" value="1"/>
</dbReference>
<dbReference type="Proteomes" id="UP001610335">
    <property type="component" value="Unassembled WGS sequence"/>
</dbReference>
<feature type="domain" description="Ketosynthase family 3 (KS3)" evidence="10">
    <location>
        <begin position="19"/>
        <end position="445"/>
    </location>
</feature>
<dbReference type="SUPFAM" id="SSF47336">
    <property type="entry name" value="ACP-like"/>
    <property type="match status" value="1"/>
</dbReference>
<dbReference type="Gene3D" id="3.90.180.10">
    <property type="entry name" value="Medium-chain alcohol dehydrogenases, catalytic domain"/>
    <property type="match status" value="1"/>
</dbReference>
<dbReference type="SUPFAM" id="SSF55048">
    <property type="entry name" value="Probable ACP-binding domain of malonyl-CoA ACP transacylase"/>
    <property type="match status" value="1"/>
</dbReference>
<dbReference type="InterPro" id="IPR036291">
    <property type="entry name" value="NAD(P)-bd_dom_sf"/>
</dbReference>
<keyword evidence="2" id="KW-0597">Phosphoprotein</keyword>
<dbReference type="PROSITE" id="PS00606">
    <property type="entry name" value="KS3_1"/>
    <property type="match status" value="1"/>
</dbReference>
<keyword evidence="5" id="KW-0560">Oxidoreductase</keyword>
<name>A0ABR4INX5_9EURO</name>
<dbReference type="PROSITE" id="PS00012">
    <property type="entry name" value="PHOSPHOPANTETHEINE"/>
    <property type="match status" value="1"/>
</dbReference>
<evidence type="ECO:0000259" key="9">
    <source>
        <dbReference type="PROSITE" id="PS50075"/>
    </source>
</evidence>
<feature type="region of interest" description="C-terminal hotdog fold" evidence="8">
    <location>
        <begin position="1082"/>
        <end position="1243"/>
    </location>
</feature>
<dbReference type="PANTHER" id="PTHR43775">
    <property type="entry name" value="FATTY ACID SYNTHASE"/>
    <property type="match status" value="1"/>
</dbReference>
<dbReference type="InterPro" id="IPR020807">
    <property type="entry name" value="PKS_DH"/>
</dbReference>
<dbReference type="Pfam" id="PF14765">
    <property type="entry name" value="PS-DH"/>
    <property type="match status" value="1"/>
</dbReference>
<dbReference type="Pfam" id="PF13602">
    <property type="entry name" value="ADH_zinc_N_2"/>
    <property type="match status" value="1"/>
</dbReference>
<dbReference type="PROSITE" id="PS50075">
    <property type="entry name" value="CARRIER"/>
    <property type="match status" value="1"/>
</dbReference>
<dbReference type="InterPro" id="IPR020806">
    <property type="entry name" value="PKS_PP-bd"/>
</dbReference>
<dbReference type="Pfam" id="PF00698">
    <property type="entry name" value="Acyl_transf_1"/>
    <property type="match status" value="1"/>
</dbReference>
<dbReference type="InterPro" id="IPR009081">
    <property type="entry name" value="PP-bd_ACP"/>
</dbReference>
<evidence type="ECO:0000313" key="12">
    <source>
        <dbReference type="EMBL" id="KAL2829478.1"/>
    </source>
</evidence>
<evidence type="ECO:0000256" key="8">
    <source>
        <dbReference type="PROSITE-ProRule" id="PRU01363"/>
    </source>
</evidence>
<dbReference type="EMBL" id="JBFXLS010000016">
    <property type="protein sequence ID" value="KAL2829478.1"/>
    <property type="molecule type" value="Genomic_DNA"/>
</dbReference>
<keyword evidence="4" id="KW-0521">NADP</keyword>
<evidence type="ECO:0000256" key="5">
    <source>
        <dbReference type="ARBA" id="ARBA00023002"/>
    </source>
</evidence>
<dbReference type="InterPro" id="IPR006162">
    <property type="entry name" value="Ppantetheine_attach_site"/>
</dbReference>
<evidence type="ECO:0000313" key="13">
    <source>
        <dbReference type="Proteomes" id="UP001610335"/>
    </source>
</evidence>
<evidence type="ECO:0000256" key="2">
    <source>
        <dbReference type="ARBA" id="ARBA00022553"/>
    </source>
</evidence>
<evidence type="ECO:0000256" key="1">
    <source>
        <dbReference type="ARBA" id="ARBA00022450"/>
    </source>
</evidence>
<dbReference type="InterPro" id="IPR014030">
    <property type="entry name" value="Ketoacyl_synth_N"/>
</dbReference>
<dbReference type="Pfam" id="PF08659">
    <property type="entry name" value="KR"/>
    <property type="match status" value="1"/>
</dbReference>
<dbReference type="Pfam" id="PF21089">
    <property type="entry name" value="PKS_DH_N"/>
    <property type="match status" value="1"/>
</dbReference>
<dbReference type="SMART" id="SM00827">
    <property type="entry name" value="PKS_AT"/>
    <property type="match status" value="1"/>
</dbReference>
<dbReference type="Gene3D" id="3.10.129.110">
    <property type="entry name" value="Polyketide synthase dehydratase"/>
    <property type="match status" value="1"/>
</dbReference>
<evidence type="ECO:0000256" key="6">
    <source>
        <dbReference type="ARBA" id="ARBA00023268"/>
    </source>
</evidence>
<dbReference type="SUPFAM" id="SSF53335">
    <property type="entry name" value="S-adenosyl-L-methionine-dependent methyltransferases"/>
    <property type="match status" value="1"/>
</dbReference>
<dbReference type="InterPro" id="IPR013217">
    <property type="entry name" value="Methyltransf_12"/>
</dbReference>
<evidence type="ECO:0008006" key="14">
    <source>
        <dbReference type="Google" id="ProtNLM"/>
    </source>
</evidence>
<dbReference type="SUPFAM" id="SSF50129">
    <property type="entry name" value="GroES-like"/>
    <property type="match status" value="1"/>
</dbReference>
<dbReference type="InterPro" id="IPR002364">
    <property type="entry name" value="Quin_OxRdtase/zeta-crystal_CS"/>
</dbReference>
<keyword evidence="1" id="KW-0596">Phosphopantetheine</keyword>
<dbReference type="SUPFAM" id="SSF53901">
    <property type="entry name" value="Thiolase-like"/>
    <property type="match status" value="1"/>
</dbReference>
<dbReference type="InterPro" id="IPR016036">
    <property type="entry name" value="Malonyl_transacylase_ACP-bd"/>
</dbReference>
<dbReference type="InterPro" id="IPR020841">
    <property type="entry name" value="PKS_Beta-ketoAc_synthase_dom"/>
</dbReference>
<reference evidence="12 13" key="1">
    <citation type="submission" date="2024-07" db="EMBL/GenBank/DDBJ databases">
        <title>Section-level genome sequencing and comparative genomics of Aspergillus sections Usti and Cavernicolus.</title>
        <authorList>
            <consortium name="Lawrence Berkeley National Laboratory"/>
            <person name="Nybo J.L."/>
            <person name="Vesth T.C."/>
            <person name="Theobald S."/>
            <person name="Frisvad J.C."/>
            <person name="Larsen T.O."/>
            <person name="Kjaerboelling I."/>
            <person name="Rothschild-Mancinelli K."/>
            <person name="Lyhne E.K."/>
            <person name="Kogle M.E."/>
            <person name="Barry K."/>
            <person name="Clum A."/>
            <person name="Na H."/>
            <person name="Ledsgaard L."/>
            <person name="Lin J."/>
            <person name="Lipzen A."/>
            <person name="Kuo A."/>
            <person name="Riley R."/>
            <person name="Mondo S."/>
            <person name="LaButti K."/>
            <person name="Haridas S."/>
            <person name="Pangalinan J."/>
            <person name="Salamov A.A."/>
            <person name="Simmons B.A."/>
            <person name="Magnuson J.K."/>
            <person name="Chen J."/>
            <person name="Drula E."/>
            <person name="Henrissat B."/>
            <person name="Wiebenga A."/>
            <person name="Lubbers R.J."/>
            <person name="Gomes A.C."/>
            <person name="Makela M.R."/>
            <person name="Stajich J."/>
            <person name="Grigoriev I.V."/>
            <person name="Mortensen U.H."/>
            <person name="De vries R.P."/>
            <person name="Baker S.E."/>
            <person name="Andersen M.R."/>
        </authorList>
    </citation>
    <scope>NUCLEOTIDE SEQUENCE [LARGE SCALE GENOMIC DNA]</scope>
    <source>
        <strain evidence="12 13">CBS 600.67</strain>
    </source>
</reference>
<dbReference type="Pfam" id="PF08242">
    <property type="entry name" value="Methyltransf_12"/>
    <property type="match status" value="1"/>
</dbReference>
<dbReference type="PROSITE" id="PS52019">
    <property type="entry name" value="PKS_MFAS_DH"/>
    <property type="match status" value="1"/>
</dbReference>
<feature type="domain" description="PKS/mFAS DH" evidence="11">
    <location>
        <begin position="925"/>
        <end position="1243"/>
    </location>
</feature>
<dbReference type="InterPro" id="IPR057326">
    <property type="entry name" value="KR_dom"/>
</dbReference>
<dbReference type="InterPro" id="IPR011032">
    <property type="entry name" value="GroES-like_sf"/>
</dbReference>
<dbReference type="PROSITE" id="PS01162">
    <property type="entry name" value="QOR_ZETA_CRYSTAL"/>
    <property type="match status" value="1"/>
</dbReference>
<sequence>MGDLGTTQEVPKEDDGFKTMPLAIVGMSCRFGGGASNPEKLWDMLAEGRSAWSPVPKSRFNQDAFYHPDQLYPGMSHVKGGYFLDEDVAEFDSAFFNFPADVAAAMDPQIRIQLELTYEALENAGIPLSQIAGSNTSVFIGMFMHDYHDMLTRDPLTLPRFFITGVLPAMMANRISHFFDLRGPSAPVDTGCSASLTALHLACQSLRNNEANAAVVGGACLLLNPDMFSTLGGLGFVGPDGKCFAFDDRAQGYARGEGVATLVLKRLDDALRDGDPIRAIIRETAMNQDGKTPTITSPSVEAQETIIRACYERAGLNPLDTTYMEAHGTGTKAGDPIEAAAAGQVLGAGRPDHRPLLLGSVKTNVGHTEGASGLAAIIKVVKALENRQIPPSINFERLNPALKLDEWKLKVAESLVPWESGAVVRRASVNNFGYGGSNSHVIVEDAPVIPTLSRGNTSAESMVYVLSAKDELVLGEMRSNLQGYLDGGNDDLENIAYTLGTRRSRLDWTLAVAARSSNELCDILHDSAVKPVYSSLVPRVGFVFTGQGAQWNAMGRELMETYPVFLETLKEADATFREFGADWSAIDELTRDKQSSRVDLPLLSFPLSCLIQLGLVRLLRSWGISPSAVTGHSSGEVAAAYAAGGVSFREALAIVYFRGLLTARYVDEATTRGGMMAVGLGVDDVQPYLTRSDAGKVVVACINSPSSVTLSGDLAAVEQIEGILSAEGVFARRLKVQSAYHSHHMLALKDDYLAVLSEHIQGTRRFDGVTFFSPVTGTLTEDAEELGPEHWTENMLQPVLFEQCMRAMCENLDKSVDVLIELGPHGALAGPIRQCLAEPGLSGRGIAYSSCLARNQDAVQTTQNMAAFLVSRGFPVDLAPVNFPGGAAGLRVLTDLPAYPWNHRHRFWAESHVNREHRLRAHRPHDLLGVRMPGTPPEVAIWRHIIRPDFMPWVREHQIQTDIVYPAAGYLAMAIEGVRQLCQSEEGPIRGYELQEVEISRAVVVPDTPDGIEIQLSLATPDAGNLVPGLRSFQIHSATANGEWVEHCRGRVNVEHEKPSSQQPEEARLRSSTRLDLASSSAGYYRNIQPDDLFERLQAIDIRHGPLFQNLKFVRAGDDQSVAGFTVADTANTMPAQHQEPHVIHPVTLDAVFQGVYASLSADAREEAGAAVPRSIRKLYVSESIDRSVGHNFESFSRIQSFNTRGFTTSIAVVSSATGAPGAVPVLEVQDMHYQSLGSAATSGSGEIDPPLSMTIDWKEEWDLCDLERLRPRIMAVTHSRNQRAQEDLTKAAFFIACDTTEALTDKDKVRVEQSHPGFLHWLCQLQDDAASNRLTTRSSKWATASEGAREMLFDRVRSQSINGRLLCEVRTPLPAILRGESENRDSMFQDGLLAEFFESNLQLEPSIARCSEITKLLAHSNPRANILAIGASAMACTDTLLRVLTKDTMTAAAARFARYTVAHRSSQVVSKAKDQFKALGDLVTAQVLQLEKDPEEQGLELGSYDLVVATHVRHATDDLSRAMLHVRRLLKETGKLVLLETANNNVDVEMAFGALPPQWADNYYITTQVPEWQGLLQQAGFGGIDLRILDREDGPSVTVTVSTALPVEIRAQEGYQIALAHSDNSPPLPWMEELATALSKAGAASVTLEKISSLEPGEKHVVLLSNIDSQDIDLMEEEAFNCIQQLLLRSKGVLWVTRGGAIDCARPENALHSGLLRVCRVEDSSRRYISLDLDPDVEPWTSDNARIIAGVFQKAIGRNLPSDDFEYAVRAGSVMVPRLQYGFPPEEDSHPQPAGGAAELQPFHQDGRNLRMYVQTPGLLDSLVFKDNPEALDDLPEDFIEIEAQAFGLNFRDIMVAMDQLEETQMGFECGGIITRVGAGASHRFKTGDRVAVVMAHGHWTSHVRVPWFSAARIPDDLSFEMAATLPMVYITAYYSLMDVARLEEGESVLIHAASGGVGQAAIQLAKHTKARIFATVGSQEKRDFLTNTYGIPDSDIFSSRDVSFAKDLLAATGGRGVDVVLNSLAGPLLHETWNCLAPCGRFVEIGKKDIQGNKRLEMRPFQHAVSYTAVDLVHLADYRGSKVASVFDAVLDLYRQKAIAPVTPVAVYPISEVVRAFRKMATGKHMGKIVVKPNPEDRVKVTSAPSPVRLLADASYVLIGGLGGIGRSMTRWLIQHRAKNLILLSRSAASRPETQILIDEYAKLGCNVVVRNCDVASLQDLAKVLNACAKDLPPIRGVIQGAMLLADVLFESMTFDQWQRALQPKLLATRNLHEYFGTSLDFFITLSSVVGVIGNTGQANYAAGGSYQDALARYRSAQGLPAVSIDLGMVRSVGVVAENQTLSNQLLRSGHRPLEEEEVLQLLEEAIRNPRRTGPATQVVTGIAAEATSEQSWRQEPRFADLQKHVGLSSAAGAAEQGRDNLRQAVVQSTNDEEAQGLIADAVVGKLSTMFATEASSTTSMAKMGVDSLVAVELRNWLISRMQCEISIFDVLSSGSPFELAGKLLQRVL</sequence>
<dbReference type="Pfam" id="PF02801">
    <property type="entry name" value="Ketoacyl-synt_C"/>
    <property type="match status" value="1"/>
</dbReference>
<dbReference type="SMART" id="SM00825">
    <property type="entry name" value="PKS_KS"/>
    <property type="match status" value="1"/>
</dbReference>
<dbReference type="InterPro" id="IPR020843">
    <property type="entry name" value="ER"/>
</dbReference>
<dbReference type="SMART" id="SM00822">
    <property type="entry name" value="PKS_KR"/>
    <property type="match status" value="1"/>
</dbReference>
<dbReference type="InterPro" id="IPR050091">
    <property type="entry name" value="PKS_NRPS_Biosynth_Enz"/>
</dbReference>
<dbReference type="InterPro" id="IPR032821">
    <property type="entry name" value="PKS_assoc"/>
</dbReference>
<dbReference type="InterPro" id="IPR016039">
    <property type="entry name" value="Thiolase-like"/>
</dbReference>
<dbReference type="InterPro" id="IPR042104">
    <property type="entry name" value="PKS_dehydratase_sf"/>
</dbReference>
<evidence type="ECO:0000256" key="7">
    <source>
        <dbReference type="ARBA" id="ARBA00023315"/>
    </source>
</evidence>
<dbReference type="SUPFAM" id="SSF52151">
    <property type="entry name" value="FabD/lysophospholipase-like"/>
    <property type="match status" value="1"/>
</dbReference>
<organism evidence="12 13">
    <name type="scientific">Aspergillus cavernicola</name>
    <dbReference type="NCBI Taxonomy" id="176166"/>
    <lineage>
        <taxon>Eukaryota</taxon>
        <taxon>Fungi</taxon>
        <taxon>Dikarya</taxon>
        <taxon>Ascomycota</taxon>
        <taxon>Pezizomycotina</taxon>
        <taxon>Eurotiomycetes</taxon>
        <taxon>Eurotiomycetidae</taxon>
        <taxon>Eurotiales</taxon>
        <taxon>Aspergillaceae</taxon>
        <taxon>Aspergillus</taxon>
        <taxon>Aspergillus subgen. Nidulantes</taxon>
    </lineage>
</organism>
<dbReference type="SMART" id="SM00826">
    <property type="entry name" value="PKS_DH"/>
    <property type="match status" value="1"/>
</dbReference>
<evidence type="ECO:0000259" key="11">
    <source>
        <dbReference type="PROSITE" id="PS52019"/>
    </source>
</evidence>
<keyword evidence="6" id="KW-0511">Multifunctional enzyme</keyword>
<evidence type="ECO:0000256" key="4">
    <source>
        <dbReference type="ARBA" id="ARBA00022857"/>
    </source>
</evidence>
<dbReference type="InterPro" id="IPR049552">
    <property type="entry name" value="PKS_DH_N"/>
</dbReference>
<feature type="active site" description="Proton acceptor; for dehydratase activity" evidence="8">
    <location>
        <position position="957"/>
    </location>
</feature>
<dbReference type="SUPFAM" id="SSF51735">
    <property type="entry name" value="NAD(P)-binding Rossmann-fold domains"/>
    <property type="match status" value="3"/>
</dbReference>